<dbReference type="PROSITE" id="PS50878">
    <property type="entry name" value="RT_POL"/>
    <property type="match status" value="1"/>
</dbReference>
<dbReference type="InterPro" id="IPR041577">
    <property type="entry name" value="RT_RNaseH_2"/>
</dbReference>
<dbReference type="InterPro" id="IPR012337">
    <property type="entry name" value="RNaseH-like_sf"/>
</dbReference>
<dbReference type="PANTHER" id="PTHR37984:SF5">
    <property type="entry name" value="PROTEIN NYNRIN-LIKE"/>
    <property type="match status" value="1"/>
</dbReference>
<dbReference type="GO" id="GO:0003887">
    <property type="term" value="F:DNA-directed DNA polymerase activity"/>
    <property type="evidence" value="ECO:0007669"/>
    <property type="project" value="UniProtKB-KW"/>
</dbReference>
<evidence type="ECO:0000256" key="10">
    <source>
        <dbReference type="ARBA" id="ARBA00023172"/>
    </source>
</evidence>
<reference evidence="14 15" key="1">
    <citation type="submission" date="2019-08" db="EMBL/GenBank/DDBJ databases">
        <title>Draft genome sequences of two oriental melons (Cucumis melo L. var makuwa).</title>
        <authorList>
            <person name="Kwon S.-Y."/>
        </authorList>
    </citation>
    <scope>NUCLEOTIDE SEQUENCE [LARGE SCALE GENOMIC DNA]</scope>
    <source>
        <strain evidence="15">cv. Chang Bougi</strain>
        <tissue evidence="14">Leaf</tissue>
    </source>
</reference>
<evidence type="ECO:0000313" key="15">
    <source>
        <dbReference type="Proteomes" id="UP000321947"/>
    </source>
</evidence>
<keyword evidence="8" id="KW-0548">Nucleotidyltransferase</keyword>
<dbReference type="PROSITE" id="PS50994">
    <property type="entry name" value="INTEGRASE"/>
    <property type="match status" value="1"/>
</dbReference>
<dbReference type="InterPro" id="IPR050951">
    <property type="entry name" value="Retrovirus_Pol_polyprotein"/>
</dbReference>
<proteinExistence type="predicted"/>
<dbReference type="Proteomes" id="UP000321947">
    <property type="component" value="Unassembled WGS sequence"/>
</dbReference>
<keyword evidence="3" id="KW-0064">Aspartyl protease</keyword>
<name>A0A5D3BNL5_CUCMM</name>
<keyword evidence="11" id="KW-0511">Multifunctional enzyme</keyword>
<dbReference type="AlphaFoldDB" id="A0A5D3BNL5"/>
<evidence type="ECO:0000259" key="12">
    <source>
        <dbReference type="PROSITE" id="PS50878"/>
    </source>
</evidence>
<organism evidence="14 15">
    <name type="scientific">Cucumis melo var. makuwa</name>
    <name type="common">Oriental melon</name>
    <dbReference type="NCBI Taxonomy" id="1194695"/>
    <lineage>
        <taxon>Eukaryota</taxon>
        <taxon>Viridiplantae</taxon>
        <taxon>Streptophyta</taxon>
        <taxon>Embryophyta</taxon>
        <taxon>Tracheophyta</taxon>
        <taxon>Spermatophyta</taxon>
        <taxon>Magnoliopsida</taxon>
        <taxon>eudicotyledons</taxon>
        <taxon>Gunneridae</taxon>
        <taxon>Pentapetalae</taxon>
        <taxon>rosids</taxon>
        <taxon>fabids</taxon>
        <taxon>Cucurbitales</taxon>
        <taxon>Cucurbitaceae</taxon>
        <taxon>Benincaseae</taxon>
        <taxon>Cucumis</taxon>
    </lineage>
</organism>
<gene>
    <name evidence="14" type="ORF">E5676_scaffold509G00080</name>
</gene>
<evidence type="ECO:0000256" key="7">
    <source>
        <dbReference type="ARBA" id="ARBA00022918"/>
    </source>
</evidence>
<keyword evidence="5" id="KW-0460">Magnesium</keyword>
<sequence>MIRNKYPLPRIDDLFDQLKVAVLFSKIDMRSEYHQLKVRESDIPKTRFRTRYGHYEFLIMPFGLMNAPAVFMDLMNRIFHQYLDQFVIMFIDDILVYSMDKKAHEEHLRIVLQTLCDKQLYAKFNKCEFWLNQVVFLGHVVSAGGVSVDPQKVEVVVNWERPASATEVRSFLGLAGYYRRFVEDFSRLALPLTALTRKNAKYEWSDKCEQSFQELKKRLVTAPILTLPVTGKEYVIYCDASRQGLGCALMQEGKVIAYTSRQLKKHECSYPTHDLELAAVVLALKIWRHYLFDEKCHIFTNHKSLNRKSRLLKSGLCGIRASLLSVLRGFKAVMTAESSGSLLAQFQVRSSLVAEIVGRQPEDSNLQRMLAKAKQGPEAEFELRMDGAIVKQGRLCILNISELKGAILEEAHNSAYTMHPESTKMYRTLKNTYWWPGMKREIAEYVDRCLICQQVKPVRQRPGGLLNPLPVLEWKLTKTTWFILIKATSTLDQLAKLYIDRIVSQHGVPVSIVSDRDPRFTSKFCPSMQKAIGTKLKFSTAFHPQTDGQSERTIQTLEDMLRACVLQFNGNWDTHLSLMETPVCWNEVGERKLVGPELVQVTSDNIKLIRENLKIAQDRQKRYADKRRRDLEFQIREQVFLKLSPWRAVLRFGRKGKLSPRYIGPYQIIERIGSAAYRLELPTELARIHDVFHVSMLRKYISDTSHVLQVQPIELKEDLGYRDEAVKILDRKEQVLRNKTIRLVNVLWRHHGIEEAT</sequence>
<dbReference type="Gene3D" id="3.10.20.370">
    <property type="match status" value="1"/>
</dbReference>
<keyword evidence="9" id="KW-0238">DNA-binding</keyword>
<dbReference type="Gene3D" id="1.10.340.70">
    <property type="match status" value="1"/>
</dbReference>
<evidence type="ECO:0000313" key="14">
    <source>
        <dbReference type="EMBL" id="TYK00847.1"/>
    </source>
</evidence>
<evidence type="ECO:0000256" key="5">
    <source>
        <dbReference type="ARBA" id="ARBA00022842"/>
    </source>
</evidence>
<dbReference type="GO" id="GO:0046872">
    <property type="term" value="F:metal ion binding"/>
    <property type="evidence" value="ECO:0007669"/>
    <property type="project" value="UniProtKB-KW"/>
</dbReference>
<evidence type="ECO:0000256" key="11">
    <source>
        <dbReference type="ARBA" id="ARBA00023268"/>
    </source>
</evidence>
<evidence type="ECO:0000256" key="4">
    <source>
        <dbReference type="ARBA" id="ARBA00022801"/>
    </source>
</evidence>
<dbReference type="InterPro" id="IPR056924">
    <property type="entry name" value="SH3_Tf2-1"/>
</dbReference>
<evidence type="ECO:0000256" key="2">
    <source>
        <dbReference type="ARBA" id="ARBA00022723"/>
    </source>
</evidence>
<dbReference type="GO" id="GO:0003677">
    <property type="term" value="F:DNA binding"/>
    <property type="evidence" value="ECO:0007669"/>
    <property type="project" value="UniProtKB-KW"/>
</dbReference>
<dbReference type="Gene3D" id="3.30.420.10">
    <property type="entry name" value="Ribonuclease H-like superfamily/Ribonuclease H"/>
    <property type="match status" value="1"/>
</dbReference>
<dbReference type="InterPro" id="IPR043502">
    <property type="entry name" value="DNA/RNA_pol_sf"/>
</dbReference>
<dbReference type="Gene3D" id="3.10.10.10">
    <property type="entry name" value="HIV Type 1 Reverse Transcriptase, subunit A, domain 1"/>
    <property type="match status" value="1"/>
</dbReference>
<evidence type="ECO:0000256" key="3">
    <source>
        <dbReference type="ARBA" id="ARBA00022750"/>
    </source>
</evidence>
<dbReference type="Pfam" id="PF17919">
    <property type="entry name" value="RT_RNaseH_2"/>
    <property type="match status" value="1"/>
</dbReference>
<dbReference type="InterPro" id="IPR036397">
    <property type="entry name" value="RNaseH_sf"/>
</dbReference>
<dbReference type="EMBL" id="SSTD01016419">
    <property type="protein sequence ID" value="TYK00847.1"/>
    <property type="molecule type" value="Genomic_DNA"/>
</dbReference>
<evidence type="ECO:0000259" key="13">
    <source>
        <dbReference type="PROSITE" id="PS50994"/>
    </source>
</evidence>
<dbReference type="Gene3D" id="3.30.70.270">
    <property type="match status" value="2"/>
</dbReference>
<dbReference type="CDD" id="cd01647">
    <property type="entry name" value="RT_LTR"/>
    <property type="match status" value="1"/>
</dbReference>
<dbReference type="GO" id="GO:0004190">
    <property type="term" value="F:aspartic-type endopeptidase activity"/>
    <property type="evidence" value="ECO:0007669"/>
    <property type="project" value="UniProtKB-KW"/>
</dbReference>
<keyword evidence="4" id="KW-0378">Hydrolase</keyword>
<dbReference type="Pfam" id="PF17921">
    <property type="entry name" value="Integrase_H2C2"/>
    <property type="match status" value="1"/>
</dbReference>
<accession>A0A5D3BNL5</accession>
<feature type="domain" description="Reverse transcriptase" evidence="12">
    <location>
        <begin position="1"/>
        <end position="141"/>
    </location>
</feature>
<dbReference type="GO" id="GO:0003964">
    <property type="term" value="F:RNA-directed DNA polymerase activity"/>
    <property type="evidence" value="ECO:0007669"/>
    <property type="project" value="UniProtKB-KW"/>
</dbReference>
<dbReference type="SUPFAM" id="SSF56672">
    <property type="entry name" value="DNA/RNA polymerases"/>
    <property type="match status" value="1"/>
</dbReference>
<keyword evidence="8" id="KW-0239">DNA-directed DNA polymerase</keyword>
<keyword evidence="1" id="KW-0645">Protease</keyword>
<dbReference type="GO" id="GO:0006508">
    <property type="term" value="P:proteolysis"/>
    <property type="evidence" value="ECO:0007669"/>
    <property type="project" value="UniProtKB-KW"/>
</dbReference>
<dbReference type="GO" id="GO:0015074">
    <property type="term" value="P:DNA integration"/>
    <property type="evidence" value="ECO:0007669"/>
    <property type="project" value="UniProtKB-KW"/>
</dbReference>
<evidence type="ECO:0000256" key="1">
    <source>
        <dbReference type="ARBA" id="ARBA00022670"/>
    </source>
</evidence>
<keyword evidence="10" id="KW-0233">DNA recombination</keyword>
<keyword evidence="8" id="KW-0808">Transferase</keyword>
<comment type="caution">
    <text evidence="14">The sequence shown here is derived from an EMBL/GenBank/DDBJ whole genome shotgun (WGS) entry which is preliminary data.</text>
</comment>
<dbReference type="SUPFAM" id="SSF53098">
    <property type="entry name" value="Ribonuclease H-like"/>
    <property type="match status" value="1"/>
</dbReference>
<dbReference type="PANTHER" id="PTHR37984">
    <property type="entry name" value="PROTEIN CBG26694"/>
    <property type="match status" value="1"/>
</dbReference>
<dbReference type="FunFam" id="3.30.70.270:FF:000020">
    <property type="entry name" value="Transposon Tf2-6 polyprotein-like Protein"/>
    <property type="match status" value="1"/>
</dbReference>
<evidence type="ECO:0000256" key="8">
    <source>
        <dbReference type="ARBA" id="ARBA00022932"/>
    </source>
</evidence>
<keyword evidence="7" id="KW-0695">RNA-directed DNA polymerase</keyword>
<dbReference type="InterPro" id="IPR000477">
    <property type="entry name" value="RT_dom"/>
</dbReference>
<keyword evidence="6" id="KW-0229">DNA integration</keyword>
<feature type="domain" description="Integrase catalytic" evidence="13">
    <location>
        <begin position="482"/>
        <end position="562"/>
    </location>
</feature>
<protein>
    <submittedName>
        <fullName evidence="14">DNA/RNA polymerases superfamily protein</fullName>
    </submittedName>
</protein>
<evidence type="ECO:0000256" key="6">
    <source>
        <dbReference type="ARBA" id="ARBA00022908"/>
    </source>
</evidence>
<dbReference type="Pfam" id="PF24626">
    <property type="entry name" value="SH3_Tf2-1"/>
    <property type="match status" value="1"/>
</dbReference>
<dbReference type="GO" id="GO:0006310">
    <property type="term" value="P:DNA recombination"/>
    <property type="evidence" value="ECO:0007669"/>
    <property type="project" value="UniProtKB-KW"/>
</dbReference>
<dbReference type="InterPro" id="IPR001584">
    <property type="entry name" value="Integrase_cat-core"/>
</dbReference>
<keyword evidence="2" id="KW-0479">Metal-binding</keyword>
<dbReference type="Pfam" id="PF00078">
    <property type="entry name" value="RVT_1"/>
    <property type="match status" value="1"/>
</dbReference>
<evidence type="ECO:0000256" key="9">
    <source>
        <dbReference type="ARBA" id="ARBA00023125"/>
    </source>
</evidence>
<dbReference type="InterPro" id="IPR041588">
    <property type="entry name" value="Integrase_H2C2"/>
</dbReference>
<dbReference type="InterPro" id="IPR043128">
    <property type="entry name" value="Rev_trsase/Diguanyl_cyclase"/>
</dbReference>